<evidence type="ECO:0000313" key="2">
    <source>
        <dbReference type="EMBL" id="KAL0057916.1"/>
    </source>
</evidence>
<dbReference type="EMBL" id="JBBXMP010000409">
    <property type="protein sequence ID" value="KAL0057916.1"/>
    <property type="molecule type" value="Genomic_DNA"/>
</dbReference>
<feature type="compositionally biased region" description="Low complexity" evidence="1">
    <location>
        <begin position="31"/>
        <end position="52"/>
    </location>
</feature>
<dbReference type="Proteomes" id="UP001437256">
    <property type="component" value="Unassembled WGS sequence"/>
</dbReference>
<keyword evidence="3" id="KW-1185">Reference proteome</keyword>
<evidence type="ECO:0000313" key="3">
    <source>
        <dbReference type="Proteomes" id="UP001437256"/>
    </source>
</evidence>
<feature type="compositionally biased region" description="Polar residues" evidence="1">
    <location>
        <begin position="12"/>
        <end position="30"/>
    </location>
</feature>
<sequence length="268" mass="29493">MAHPINIFPDSKNAQIGDHSNFSAVGGNQITNNNTGSGAQNNNNAAGVQNVSYGRDQNLNHGVGPMTIDDRGQWKPTAPRPEFPPRGSGFSNNDERNRRDFSPPVQATSGDSAGRGQHQLAQSPGPSDGIPNPPRPSSGNPYEPSDLVFYEKLFRMLIDNPDQREYEDIVRYTGKNAQEYLDDWQRLSECTAKVDLRSRIVQSAIRLSDHSGLSPRCLQISGVEDLSEAPVEYGGVADIWRGSIGDVRVAVKVVRHRPNSHEHDQMIK</sequence>
<feature type="non-terminal residue" evidence="2">
    <location>
        <position position="268"/>
    </location>
</feature>
<comment type="caution">
    <text evidence="2">The sequence shown here is derived from an EMBL/GenBank/DDBJ whole genome shotgun (WGS) entry which is preliminary data.</text>
</comment>
<organism evidence="2 3">
    <name type="scientific">Marasmius tenuissimus</name>
    <dbReference type="NCBI Taxonomy" id="585030"/>
    <lineage>
        <taxon>Eukaryota</taxon>
        <taxon>Fungi</taxon>
        <taxon>Dikarya</taxon>
        <taxon>Basidiomycota</taxon>
        <taxon>Agaricomycotina</taxon>
        <taxon>Agaricomycetes</taxon>
        <taxon>Agaricomycetidae</taxon>
        <taxon>Agaricales</taxon>
        <taxon>Marasmiineae</taxon>
        <taxon>Marasmiaceae</taxon>
        <taxon>Marasmius</taxon>
    </lineage>
</organism>
<proteinExistence type="predicted"/>
<protein>
    <submittedName>
        <fullName evidence="2">Uncharacterized protein</fullName>
    </submittedName>
</protein>
<evidence type="ECO:0000256" key="1">
    <source>
        <dbReference type="SAM" id="MobiDB-lite"/>
    </source>
</evidence>
<gene>
    <name evidence="2" type="ORF">AAF712_015420</name>
</gene>
<name>A0ABR2ZAJ2_9AGAR</name>
<accession>A0ABR2ZAJ2</accession>
<feature type="region of interest" description="Disordered" evidence="1">
    <location>
        <begin position="1"/>
        <end position="144"/>
    </location>
</feature>
<reference evidence="2 3" key="1">
    <citation type="submission" date="2024-05" db="EMBL/GenBank/DDBJ databases">
        <title>A draft genome resource for the thread blight pathogen Marasmius tenuissimus strain MS-2.</title>
        <authorList>
            <person name="Yulfo-Soto G.E."/>
            <person name="Baruah I.K."/>
            <person name="Amoako-Attah I."/>
            <person name="Bukari Y."/>
            <person name="Meinhardt L.W."/>
            <person name="Bailey B.A."/>
            <person name="Cohen S.P."/>
        </authorList>
    </citation>
    <scope>NUCLEOTIDE SEQUENCE [LARGE SCALE GENOMIC DNA]</scope>
    <source>
        <strain evidence="2 3">MS-2</strain>
    </source>
</reference>